<evidence type="ECO:0000256" key="1">
    <source>
        <dbReference type="SAM" id="MobiDB-lite"/>
    </source>
</evidence>
<dbReference type="GO" id="GO:0016810">
    <property type="term" value="F:hydrolase activity, acting on carbon-nitrogen (but not peptide) bonds"/>
    <property type="evidence" value="ECO:0007669"/>
    <property type="project" value="InterPro"/>
</dbReference>
<feature type="region of interest" description="Disordered" evidence="1">
    <location>
        <begin position="1"/>
        <end position="24"/>
    </location>
</feature>
<dbReference type="Pfam" id="PF01522">
    <property type="entry name" value="Polysacc_deac_1"/>
    <property type="match status" value="1"/>
</dbReference>
<keyword evidence="4" id="KW-1185">Reference proteome</keyword>
<feature type="domain" description="NodB homology" evidence="2">
    <location>
        <begin position="71"/>
        <end position="172"/>
    </location>
</feature>
<organism evidence="3 4">
    <name type="scientific">Serinibacter arcticus</name>
    <dbReference type="NCBI Taxonomy" id="1655435"/>
    <lineage>
        <taxon>Bacteria</taxon>
        <taxon>Bacillati</taxon>
        <taxon>Actinomycetota</taxon>
        <taxon>Actinomycetes</taxon>
        <taxon>Micrococcales</taxon>
        <taxon>Beutenbergiaceae</taxon>
        <taxon>Serinibacter</taxon>
    </lineage>
</organism>
<comment type="caution">
    <text evidence="3">The sequence shown here is derived from an EMBL/GenBank/DDBJ whole genome shotgun (WGS) entry which is preliminary data.</text>
</comment>
<protein>
    <submittedName>
        <fullName evidence="3">Polysaccharide deacetylase</fullName>
    </submittedName>
</protein>
<name>A0A2U1ZSG0_9MICO</name>
<dbReference type="Proteomes" id="UP000245166">
    <property type="component" value="Unassembled WGS sequence"/>
</dbReference>
<accession>A0A2U1ZSG0</accession>
<evidence type="ECO:0000259" key="2">
    <source>
        <dbReference type="Pfam" id="PF01522"/>
    </source>
</evidence>
<sequence>MVPPAPPGPAAVAPREAARDDRDRPAGALRAIAPEGSVTSRFLGGGLGARPFPDYARLTHREYGHRVGIFRILDVLEQFGVTPTIALDAMTAEFYPWLVRHLQQRGVTFLAHGIAVTRMISSAMTEQEERAYIVDSLDRLEEVLGERPRGWMGPEQGESERTPALLAELGIDHVCDWPNDEQPYPMTVPTGDLLSIPTLHDLDDSYALVHRNLPLSSWQTMLTDAVDQLITDGEDTARVLALTVRPWLTGQPFRIGVLEDLLAHAAATGKVWFATAEEVADAYRDCTTTTTRPSPALTA</sequence>
<dbReference type="GO" id="GO:0005975">
    <property type="term" value="P:carbohydrate metabolic process"/>
    <property type="evidence" value="ECO:0007669"/>
    <property type="project" value="InterPro"/>
</dbReference>
<dbReference type="Gene3D" id="3.20.20.370">
    <property type="entry name" value="Glycoside hydrolase/deacetylase"/>
    <property type="match status" value="1"/>
</dbReference>
<dbReference type="PANTHER" id="PTHR43123:SF4">
    <property type="entry name" value="POLYSACCHARIDE DEACETYLASE"/>
    <property type="match status" value="1"/>
</dbReference>
<gene>
    <name evidence="3" type="ORF">C8046_03730</name>
</gene>
<evidence type="ECO:0000313" key="4">
    <source>
        <dbReference type="Proteomes" id="UP000245166"/>
    </source>
</evidence>
<dbReference type="InterPro" id="IPR002509">
    <property type="entry name" value="NODB_dom"/>
</dbReference>
<reference evidence="3 4" key="1">
    <citation type="submission" date="2018-03" db="EMBL/GenBank/DDBJ databases">
        <title>Genome assembly of novel Miniimonas species PCH200.</title>
        <authorList>
            <person name="Thakur V."/>
            <person name="Kumar V."/>
            <person name="Singh D."/>
        </authorList>
    </citation>
    <scope>NUCLEOTIDE SEQUENCE [LARGE SCALE GENOMIC DNA]</scope>
    <source>
        <strain evidence="3 4">PCH200</strain>
    </source>
</reference>
<proteinExistence type="predicted"/>
<dbReference type="InterPro" id="IPR011330">
    <property type="entry name" value="Glyco_hydro/deAcase_b/a-brl"/>
</dbReference>
<dbReference type="EMBL" id="PYHR01000002">
    <property type="protein sequence ID" value="PWD49924.1"/>
    <property type="molecule type" value="Genomic_DNA"/>
</dbReference>
<dbReference type="AlphaFoldDB" id="A0A2U1ZSG0"/>
<evidence type="ECO:0000313" key="3">
    <source>
        <dbReference type="EMBL" id="PWD49924.1"/>
    </source>
</evidence>
<dbReference type="SUPFAM" id="SSF88713">
    <property type="entry name" value="Glycoside hydrolase/deacetylase"/>
    <property type="match status" value="1"/>
</dbReference>
<dbReference type="PANTHER" id="PTHR43123">
    <property type="entry name" value="POLYSACCHARIDE DEACETYLASE-RELATED"/>
    <property type="match status" value="1"/>
</dbReference>